<evidence type="ECO:0000256" key="7">
    <source>
        <dbReference type="ARBA" id="ARBA00022927"/>
    </source>
</evidence>
<feature type="domain" description="T2SS protein K second SAM-like" evidence="11">
    <location>
        <begin position="207"/>
        <end position="255"/>
    </location>
</feature>
<dbReference type="Proteomes" id="UP000183898">
    <property type="component" value="Unassembled WGS sequence"/>
</dbReference>
<dbReference type="Pfam" id="PF03934">
    <property type="entry name" value="T2SSK"/>
    <property type="match status" value="1"/>
</dbReference>
<comment type="similarity">
    <text evidence="2 10">Belongs to the GSP K family.</text>
</comment>
<evidence type="ECO:0000256" key="5">
    <source>
        <dbReference type="ARBA" id="ARBA00022519"/>
    </source>
</evidence>
<organism evidence="13 14">
    <name type="scientific">Nitrosospira multiformis</name>
    <dbReference type="NCBI Taxonomy" id="1231"/>
    <lineage>
        <taxon>Bacteria</taxon>
        <taxon>Pseudomonadati</taxon>
        <taxon>Pseudomonadota</taxon>
        <taxon>Betaproteobacteria</taxon>
        <taxon>Nitrosomonadales</taxon>
        <taxon>Nitrosomonadaceae</taxon>
        <taxon>Nitrosospira</taxon>
    </lineage>
</organism>
<accession>A0A1H8HFL6</accession>
<keyword evidence="7" id="KW-0653">Protein transport</keyword>
<dbReference type="EMBL" id="FOCT01000005">
    <property type="protein sequence ID" value="SEN55091.1"/>
    <property type="molecule type" value="Genomic_DNA"/>
</dbReference>
<evidence type="ECO:0000313" key="13">
    <source>
        <dbReference type="EMBL" id="SEN55091.1"/>
    </source>
</evidence>
<evidence type="ECO:0000256" key="4">
    <source>
        <dbReference type="ARBA" id="ARBA00022475"/>
    </source>
</evidence>
<keyword evidence="5 10" id="KW-0997">Cell inner membrane</keyword>
<dbReference type="Pfam" id="PF21687">
    <property type="entry name" value="T2SSK_1st"/>
    <property type="match status" value="1"/>
</dbReference>
<evidence type="ECO:0000259" key="11">
    <source>
        <dbReference type="Pfam" id="PF03934"/>
    </source>
</evidence>
<name>A0A1H8HFL6_9PROT</name>
<dbReference type="NCBIfam" id="NF037980">
    <property type="entry name" value="T2SS_GspK"/>
    <property type="match status" value="1"/>
</dbReference>
<dbReference type="Gene3D" id="1.10.40.60">
    <property type="entry name" value="EpsJ-like"/>
    <property type="match status" value="2"/>
</dbReference>
<sequence>MRTGQRGVAVVLAMGVVALASITATAIITTQGIWSRQSQLAQDYVQAQAMVKAGVDWVRAVLSDDSRMGSVDHLGEPWALQIPAMPVENGELTGHIHDQQGLFNLNNLAPDGKISTTQLAYFKRLLALLDLPGALADALADWIDVDSEPRPQHGAEDEYYGVLNPSYLTANRPLTDVAELARIRGFNRDIRARLRPFVTALPNFTTVNVNTAPPEVLAAIVEGLGIGNARILTLQRARAHFRDHADFLNRLPQGAGVEENDIGTSSNYFLTTLSVVIGEVHAGGVVLLNREEGGWPAIVWRKYS</sequence>
<proteinExistence type="inferred from homology"/>
<evidence type="ECO:0000256" key="3">
    <source>
        <dbReference type="ARBA" id="ARBA00022448"/>
    </source>
</evidence>
<dbReference type="SUPFAM" id="SSF158544">
    <property type="entry name" value="GspK insert domain-like"/>
    <property type="match status" value="1"/>
</dbReference>
<evidence type="ECO:0000256" key="6">
    <source>
        <dbReference type="ARBA" id="ARBA00022692"/>
    </source>
</evidence>
<feature type="domain" description="T2SS protein K first SAM-like" evidence="12">
    <location>
        <begin position="101"/>
        <end position="203"/>
    </location>
</feature>
<dbReference type="SUPFAM" id="SSF54523">
    <property type="entry name" value="Pili subunits"/>
    <property type="match status" value="1"/>
</dbReference>
<dbReference type="PANTHER" id="PTHR38831:SF1">
    <property type="entry name" value="TYPE II SECRETION SYSTEM PROTEIN K-RELATED"/>
    <property type="match status" value="1"/>
</dbReference>
<dbReference type="RefSeq" id="WP_074745802.1">
    <property type="nucleotide sequence ID" value="NZ_FOCT01000005.1"/>
</dbReference>
<dbReference type="GO" id="GO:0009306">
    <property type="term" value="P:protein secretion"/>
    <property type="evidence" value="ECO:0007669"/>
    <property type="project" value="InterPro"/>
</dbReference>
<evidence type="ECO:0000256" key="8">
    <source>
        <dbReference type="ARBA" id="ARBA00022989"/>
    </source>
</evidence>
<keyword evidence="6" id="KW-0812">Transmembrane</keyword>
<dbReference type="Gene3D" id="3.30.1300.30">
    <property type="entry name" value="GSPII I/J protein-like"/>
    <property type="match status" value="1"/>
</dbReference>
<evidence type="ECO:0000256" key="2">
    <source>
        <dbReference type="ARBA" id="ARBA00007246"/>
    </source>
</evidence>
<dbReference type="InterPro" id="IPR049031">
    <property type="entry name" value="T2SSK_SAM-like_1st"/>
</dbReference>
<evidence type="ECO:0000256" key="9">
    <source>
        <dbReference type="ARBA" id="ARBA00023136"/>
    </source>
</evidence>
<evidence type="ECO:0000256" key="1">
    <source>
        <dbReference type="ARBA" id="ARBA00004533"/>
    </source>
</evidence>
<dbReference type="GO" id="GO:0005886">
    <property type="term" value="C:plasma membrane"/>
    <property type="evidence" value="ECO:0007669"/>
    <property type="project" value="UniProtKB-SubCell"/>
</dbReference>
<reference evidence="13 14" key="1">
    <citation type="submission" date="2016-10" db="EMBL/GenBank/DDBJ databases">
        <authorList>
            <person name="de Groot N.N."/>
        </authorList>
    </citation>
    <scope>NUCLEOTIDE SEQUENCE [LARGE SCALE GENOMIC DNA]</scope>
    <source>
        <strain evidence="13 14">Nl18</strain>
    </source>
</reference>
<keyword evidence="3 10" id="KW-0813">Transport</keyword>
<dbReference type="InterPro" id="IPR005628">
    <property type="entry name" value="GspK"/>
</dbReference>
<dbReference type="PIRSF" id="PIRSF002786">
    <property type="entry name" value="XcpX"/>
    <property type="match status" value="1"/>
</dbReference>
<evidence type="ECO:0000259" key="12">
    <source>
        <dbReference type="Pfam" id="PF21687"/>
    </source>
</evidence>
<keyword evidence="8" id="KW-1133">Transmembrane helix</keyword>
<keyword evidence="4 10" id="KW-1003">Cell membrane</keyword>
<protein>
    <recommendedName>
        <fullName evidence="10">Type II secretion system protein K</fullName>
    </recommendedName>
</protein>
<keyword evidence="9 10" id="KW-0472">Membrane</keyword>
<evidence type="ECO:0000256" key="10">
    <source>
        <dbReference type="PIRNR" id="PIRNR002786"/>
    </source>
</evidence>
<evidence type="ECO:0000313" key="14">
    <source>
        <dbReference type="Proteomes" id="UP000183898"/>
    </source>
</evidence>
<dbReference type="PANTHER" id="PTHR38831">
    <property type="entry name" value="TYPE II SECRETION SYSTEM PROTEIN K"/>
    <property type="match status" value="1"/>
</dbReference>
<comment type="subcellular location">
    <subcellularLocation>
        <location evidence="1 10">Cell inner membrane</location>
    </subcellularLocation>
</comment>
<dbReference type="InterPro" id="IPR038072">
    <property type="entry name" value="GspK_central_sf"/>
</dbReference>
<dbReference type="InterPro" id="IPR049179">
    <property type="entry name" value="T2SSK_SAM-like_2nd"/>
</dbReference>
<gene>
    <name evidence="13" type="ORF">SAMN05216404_105125</name>
</gene>
<dbReference type="AlphaFoldDB" id="A0A1H8HFL6"/>
<dbReference type="InterPro" id="IPR045584">
    <property type="entry name" value="Pilin-like"/>
</dbReference>